<dbReference type="CTD" id="29118"/>
<dbReference type="GO" id="GO:0005524">
    <property type="term" value="F:ATP binding"/>
    <property type="evidence" value="ECO:0007669"/>
    <property type="project" value="UniProtKB-KW"/>
</dbReference>
<evidence type="ECO:0000256" key="7">
    <source>
        <dbReference type="ARBA" id="ARBA00022806"/>
    </source>
</evidence>
<keyword evidence="8" id="KW-0067">ATP-binding</keyword>
<organism evidence="13">
    <name type="scientific">Castor canadensis</name>
    <name type="common">American beaver</name>
    <dbReference type="NCBI Taxonomy" id="51338"/>
    <lineage>
        <taxon>Eukaryota</taxon>
        <taxon>Metazoa</taxon>
        <taxon>Chordata</taxon>
        <taxon>Craniata</taxon>
        <taxon>Vertebrata</taxon>
        <taxon>Euteleostomi</taxon>
        <taxon>Mammalia</taxon>
        <taxon>Eutheria</taxon>
        <taxon>Euarchontoglires</taxon>
        <taxon>Glires</taxon>
        <taxon>Rodentia</taxon>
        <taxon>Castorimorpha</taxon>
        <taxon>Castoridae</taxon>
        <taxon>Castor</taxon>
    </lineage>
</organism>
<dbReference type="InterPro" id="IPR027417">
    <property type="entry name" value="P-loop_NTPase"/>
</dbReference>
<keyword evidence="4" id="KW-0963">Cytoplasm</keyword>
<dbReference type="GO" id="GO:0003724">
    <property type="term" value="F:RNA helicase activity"/>
    <property type="evidence" value="ECO:0007669"/>
    <property type="project" value="UniProtKB-EC"/>
</dbReference>
<accession>A0A8B7W2E4</accession>
<dbReference type="GO" id="GO:0005634">
    <property type="term" value="C:nucleus"/>
    <property type="evidence" value="ECO:0007669"/>
    <property type="project" value="UniProtKB-SubCell"/>
</dbReference>
<dbReference type="Gene3D" id="3.40.50.300">
    <property type="entry name" value="P-loop containing nucleotide triphosphate hydrolases"/>
    <property type="match status" value="2"/>
</dbReference>
<feature type="domain" description="Helicase C-terminal" evidence="12">
    <location>
        <begin position="76"/>
        <end position="243"/>
    </location>
</feature>
<dbReference type="InterPro" id="IPR001650">
    <property type="entry name" value="Helicase_C-like"/>
</dbReference>
<dbReference type="KEGG" id="ccan:109698471"/>
<comment type="catalytic activity">
    <reaction evidence="11">
        <text>ATP + H2O = ADP + phosphate + H(+)</text>
        <dbReference type="Rhea" id="RHEA:13065"/>
        <dbReference type="ChEBI" id="CHEBI:15377"/>
        <dbReference type="ChEBI" id="CHEBI:15378"/>
        <dbReference type="ChEBI" id="CHEBI:30616"/>
        <dbReference type="ChEBI" id="CHEBI:43474"/>
        <dbReference type="ChEBI" id="CHEBI:456216"/>
        <dbReference type="EC" id="3.6.4.13"/>
    </reaction>
</comment>
<dbReference type="GO" id="GO:0005737">
    <property type="term" value="C:cytoplasm"/>
    <property type="evidence" value="ECO:0007669"/>
    <property type="project" value="UniProtKB-SubCell"/>
</dbReference>
<dbReference type="FunFam" id="3.40.50.300:FF:000318">
    <property type="entry name" value="ATP-dependent RNA helicase DDX19B"/>
    <property type="match status" value="1"/>
</dbReference>
<evidence type="ECO:0000256" key="11">
    <source>
        <dbReference type="ARBA" id="ARBA00047984"/>
    </source>
</evidence>
<evidence type="ECO:0000256" key="8">
    <source>
        <dbReference type="ARBA" id="ARBA00022840"/>
    </source>
</evidence>
<evidence type="ECO:0000256" key="9">
    <source>
        <dbReference type="ARBA" id="ARBA00022884"/>
    </source>
</evidence>
<evidence type="ECO:0000256" key="4">
    <source>
        <dbReference type="ARBA" id="ARBA00022490"/>
    </source>
</evidence>
<protein>
    <recommendedName>
        <fullName evidence="3">RNA helicase</fullName>
        <ecNumber evidence="3">3.6.4.13</ecNumber>
    </recommendedName>
</protein>
<evidence type="ECO:0000313" key="13">
    <source>
        <dbReference type="RefSeq" id="XP_020038321.1"/>
    </source>
</evidence>
<dbReference type="EC" id="3.6.4.13" evidence="3"/>
<dbReference type="CDD" id="cd18787">
    <property type="entry name" value="SF2_C_DEAD"/>
    <property type="match status" value="1"/>
</dbReference>
<evidence type="ECO:0000259" key="12">
    <source>
        <dbReference type="PROSITE" id="PS51194"/>
    </source>
</evidence>
<evidence type="ECO:0000256" key="1">
    <source>
        <dbReference type="ARBA" id="ARBA00004123"/>
    </source>
</evidence>
<evidence type="ECO:0000256" key="3">
    <source>
        <dbReference type="ARBA" id="ARBA00012552"/>
    </source>
</evidence>
<reference evidence="13" key="1">
    <citation type="submission" date="2025-08" db="UniProtKB">
        <authorList>
            <consortium name="RefSeq"/>
        </authorList>
    </citation>
    <scope>IDENTIFICATION</scope>
    <source>
        <tissue evidence="13">Leukocyte</tissue>
    </source>
</reference>
<comment type="subcellular location">
    <subcellularLocation>
        <location evidence="2">Cytoplasm</location>
    </subcellularLocation>
    <subcellularLocation>
        <location evidence="1">Nucleus</location>
    </subcellularLocation>
</comment>
<keyword evidence="6" id="KW-0378">Hydrolase</keyword>
<keyword evidence="10" id="KW-0539">Nucleus</keyword>
<dbReference type="SUPFAM" id="SSF52540">
    <property type="entry name" value="P-loop containing nucleoside triphosphate hydrolases"/>
    <property type="match status" value="1"/>
</dbReference>
<evidence type="ECO:0000256" key="5">
    <source>
        <dbReference type="ARBA" id="ARBA00022741"/>
    </source>
</evidence>
<dbReference type="SMART" id="SM00490">
    <property type="entry name" value="HELICc"/>
    <property type="match status" value="1"/>
</dbReference>
<proteinExistence type="predicted"/>
<keyword evidence="9" id="KW-0694">RNA-binding</keyword>
<dbReference type="Pfam" id="PF00271">
    <property type="entry name" value="Helicase_C"/>
    <property type="match status" value="1"/>
</dbReference>
<gene>
    <name evidence="13" type="primary">Ddx25</name>
</gene>
<sequence length="248" mass="28239">MHGADDNSGLTVLAGEGQSGSCMMAIFPSSHRALPSDCQMLLFSATFEDSVWQFAERIIPDPNVIKLRKEELTLNNIRQYYVLCENRKDKYQALCNIYGGITIGQAIIFCQTRRNAKWLTVEMMQDGHQVSLLSGELTVEQRASIIQRFRDGKEKVLITTNVCARGIDVKQVTIVVNFDLPVNQAEEPDYETYLHRIGRTGRFGKKGLAFNMIEVDKLPLLMKIQDHFNSSIKQLDPEDMDEIEKIEY</sequence>
<dbReference type="PROSITE" id="PS51194">
    <property type="entry name" value="HELICASE_CTER"/>
    <property type="match status" value="1"/>
</dbReference>
<evidence type="ECO:0000256" key="10">
    <source>
        <dbReference type="ARBA" id="ARBA00023242"/>
    </source>
</evidence>
<keyword evidence="7 13" id="KW-0347">Helicase</keyword>
<dbReference type="PANTHER" id="PTHR47958">
    <property type="entry name" value="ATP-DEPENDENT RNA HELICASE DBP3"/>
    <property type="match status" value="1"/>
</dbReference>
<keyword evidence="5" id="KW-0547">Nucleotide-binding</keyword>
<dbReference type="RefSeq" id="XP_020038321.1">
    <property type="nucleotide sequence ID" value="XM_020182732.1"/>
</dbReference>
<name>A0A8B7W2E4_CASCN</name>
<evidence type="ECO:0000256" key="6">
    <source>
        <dbReference type="ARBA" id="ARBA00022801"/>
    </source>
</evidence>
<dbReference type="OrthoDB" id="10265785at2759"/>
<evidence type="ECO:0000256" key="2">
    <source>
        <dbReference type="ARBA" id="ARBA00004496"/>
    </source>
</evidence>
<dbReference type="AlphaFoldDB" id="A0A8B7W2E4"/>
<dbReference type="GO" id="GO:0016787">
    <property type="term" value="F:hydrolase activity"/>
    <property type="evidence" value="ECO:0007669"/>
    <property type="project" value="UniProtKB-KW"/>
</dbReference>
<dbReference type="GO" id="GO:0003723">
    <property type="term" value="F:RNA binding"/>
    <property type="evidence" value="ECO:0007669"/>
    <property type="project" value="UniProtKB-KW"/>
</dbReference>